<keyword evidence="8" id="KW-0723">Serine/threonine-protein kinase</keyword>
<keyword evidence="4 5" id="KW-0067">ATP-binding</keyword>
<dbReference type="PROSITE" id="PS00108">
    <property type="entry name" value="PROTEIN_KINASE_ST"/>
    <property type="match status" value="1"/>
</dbReference>
<dbReference type="AlphaFoldDB" id="A0A4R0XUW8"/>
<dbReference type="EMBL" id="PSZO01000025">
    <property type="protein sequence ID" value="TCG10691.1"/>
    <property type="molecule type" value="Genomic_DNA"/>
</dbReference>
<name>A0A4R0XUW8_9MOLU</name>
<proteinExistence type="predicted"/>
<evidence type="ECO:0000256" key="6">
    <source>
        <dbReference type="SAM" id="Phobius"/>
    </source>
</evidence>
<dbReference type="PROSITE" id="PS50011">
    <property type="entry name" value="PROTEIN_KINASE_DOM"/>
    <property type="match status" value="1"/>
</dbReference>
<comment type="caution">
    <text evidence="8">The sequence shown here is derived from an EMBL/GenBank/DDBJ whole genome shotgun (WGS) entry which is preliminary data.</text>
</comment>
<dbReference type="GO" id="GO:0005776">
    <property type="term" value="C:autophagosome"/>
    <property type="evidence" value="ECO:0007669"/>
    <property type="project" value="TreeGrafter"/>
</dbReference>
<dbReference type="PANTHER" id="PTHR24348">
    <property type="entry name" value="SERINE/THREONINE-PROTEIN KINASE UNC-51-RELATED"/>
    <property type="match status" value="1"/>
</dbReference>
<reference evidence="8 9" key="1">
    <citation type="submission" date="2018-02" db="EMBL/GenBank/DDBJ databases">
        <title>Mycoplasma marinum and Mycoplasma todarodis sp. nov., moderately halophilic and psychrotolerant mycoplasmas isolated from cephalopods.</title>
        <authorList>
            <person name="Viver T."/>
        </authorList>
    </citation>
    <scope>NUCLEOTIDE SEQUENCE [LARGE SCALE GENOMIC DNA]</scope>
    <source>
        <strain evidence="8 9">PE</strain>
    </source>
</reference>
<evidence type="ECO:0000256" key="2">
    <source>
        <dbReference type="ARBA" id="ARBA00022741"/>
    </source>
</evidence>
<dbReference type="InterPro" id="IPR011009">
    <property type="entry name" value="Kinase-like_dom_sf"/>
</dbReference>
<protein>
    <submittedName>
        <fullName evidence="8">Serine/threonine protein kinase</fullName>
    </submittedName>
</protein>
<keyword evidence="6" id="KW-0472">Membrane</keyword>
<dbReference type="InterPro" id="IPR045269">
    <property type="entry name" value="Atg1-like"/>
</dbReference>
<dbReference type="GO" id="GO:0004674">
    <property type="term" value="F:protein serine/threonine kinase activity"/>
    <property type="evidence" value="ECO:0007669"/>
    <property type="project" value="UniProtKB-KW"/>
</dbReference>
<dbReference type="Gene3D" id="3.30.200.20">
    <property type="entry name" value="Phosphorylase Kinase, domain 1"/>
    <property type="match status" value="1"/>
</dbReference>
<evidence type="ECO:0000256" key="1">
    <source>
        <dbReference type="ARBA" id="ARBA00022679"/>
    </source>
</evidence>
<dbReference type="Pfam" id="PF00069">
    <property type="entry name" value="Pkinase"/>
    <property type="match status" value="1"/>
</dbReference>
<dbReference type="Gene3D" id="1.10.510.10">
    <property type="entry name" value="Transferase(Phosphotransferase) domain 1"/>
    <property type="match status" value="1"/>
</dbReference>
<feature type="transmembrane region" description="Helical" evidence="6">
    <location>
        <begin position="297"/>
        <end position="320"/>
    </location>
</feature>
<organism evidence="8 9">
    <name type="scientific">Mycoplasma marinum</name>
    <dbReference type="NCBI Taxonomy" id="1937190"/>
    <lineage>
        <taxon>Bacteria</taxon>
        <taxon>Bacillati</taxon>
        <taxon>Mycoplasmatota</taxon>
        <taxon>Mollicutes</taxon>
        <taxon>Mycoplasmataceae</taxon>
        <taxon>Mycoplasma</taxon>
    </lineage>
</organism>
<dbReference type="GO" id="GO:0016020">
    <property type="term" value="C:membrane"/>
    <property type="evidence" value="ECO:0007669"/>
    <property type="project" value="TreeGrafter"/>
</dbReference>
<keyword evidence="6" id="KW-1133">Transmembrane helix</keyword>
<evidence type="ECO:0000256" key="5">
    <source>
        <dbReference type="PROSITE-ProRule" id="PRU10141"/>
    </source>
</evidence>
<keyword evidence="9" id="KW-1185">Reference proteome</keyword>
<keyword evidence="3 8" id="KW-0418">Kinase</keyword>
<dbReference type="GO" id="GO:0005524">
    <property type="term" value="F:ATP binding"/>
    <property type="evidence" value="ECO:0007669"/>
    <property type="project" value="UniProtKB-UniRule"/>
</dbReference>
<dbReference type="PANTHER" id="PTHR24348:SF22">
    <property type="entry name" value="NON-SPECIFIC SERINE_THREONINE PROTEIN KINASE"/>
    <property type="match status" value="1"/>
</dbReference>
<dbReference type="InterPro" id="IPR008271">
    <property type="entry name" value="Ser/Thr_kinase_AS"/>
</dbReference>
<keyword evidence="1" id="KW-0808">Transferase</keyword>
<dbReference type="Proteomes" id="UP000294192">
    <property type="component" value="Unassembled WGS sequence"/>
</dbReference>
<dbReference type="InterPro" id="IPR000719">
    <property type="entry name" value="Prot_kinase_dom"/>
</dbReference>
<feature type="domain" description="Protein kinase" evidence="7">
    <location>
        <begin position="9"/>
        <end position="269"/>
    </location>
</feature>
<gene>
    <name evidence="8" type="ORF">C4B24_04240</name>
</gene>
<keyword evidence="6" id="KW-0812">Transmembrane</keyword>
<evidence type="ECO:0000256" key="4">
    <source>
        <dbReference type="ARBA" id="ARBA00022840"/>
    </source>
</evidence>
<sequence length="321" mass="36676">MLEKIDDKYKIISKIGQGGMAEIYLAEDMFDHKRVAIKVLHPDKKNDIVAMKRFNSEMKLTKTVDSPYVVKIYDWKLNEKVQYIVMEYVEGSIFKDYIEQRTKLTVDEAIEFSKQLALGFAEIHKRGIVHRDIKSSNIMISDHGKVKIIDFGIALTEESDRLTRSDSIIGSVQYLAPEILDQEKPSHKWDIYALGILMYEMLTGSCPYNEKDALATALKHKNSTVPMVNKTVESIPQSVANVVARATAKDKNKRHSDMIAFYQDLSNALDTERIYEKPINLSAKEKKNFFSIMNSKWTLIGILSFTFIALIIVIITVLVVK</sequence>
<evidence type="ECO:0000313" key="8">
    <source>
        <dbReference type="EMBL" id="TCG10691.1"/>
    </source>
</evidence>
<evidence type="ECO:0000313" key="9">
    <source>
        <dbReference type="Proteomes" id="UP000294192"/>
    </source>
</evidence>
<dbReference type="RefSeq" id="WP_131599522.1">
    <property type="nucleotide sequence ID" value="NZ_CBDBYK010000022.1"/>
</dbReference>
<evidence type="ECO:0000256" key="3">
    <source>
        <dbReference type="ARBA" id="ARBA00022777"/>
    </source>
</evidence>
<dbReference type="PROSITE" id="PS00107">
    <property type="entry name" value="PROTEIN_KINASE_ATP"/>
    <property type="match status" value="1"/>
</dbReference>
<dbReference type="SMART" id="SM00220">
    <property type="entry name" value="S_TKc"/>
    <property type="match status" value="1"/>
</dbReference>
<dbReference type="GO" id="GO:0000407">
    <property type="term" value="C:phagophore assembly site"/>
    <property type="evidence" value="ECO:0007669"/>
    <property type="project" value="TreeGrafter"/>
</dbReference>
<evidence type="ECO:0000259" key="7">
    <source>
        <dbReference type="PROSITE" id="PS50011"/>
    </source>
</evidence>
<dbReference type="GO" id="GO:0005829">
    <property type="term" value="C:cytosol"/>
    <property type="evidence" value="ECO:0007669"/>
    <property type="project" value="TreeGrafter"/>
</dbReference>
<accession>A0A4R0XUW8</accession>
<dbReference type="CDD" id="cd14014">
    <property type="entry name" value="STKc_PknB_like"/>
    <property type="match status" value="1"/>
</dbReference>
<feature type="binding site" evidence="5">
    <location>
        <position position="38"/>
    </location>
    <ligand>
        <name>ATP</name>
        <dbReference type="ChEBI" id="CHEBI:30616"/>
    </ligand>
</feature>
<dbReference type="OrthoDB" id="9788659at2"/>
<dbReference type="SUPFAM" id="SSF56112">
    <property type="entry name" value="Protein kinase-like (PK-like)"/>
    <property type="match status" value="1"/>
</dbReference>
<dbReference type="InterPro" id="IPR017441">
    <property type="entry name" value="Protein_kinase_ATP_BS"/>
</dbReference>
<keyword evidence="2 5" id="KW-0547">Nucleotide-binding</keyword>